<dbReference type="SMART" id="SM01130">
    <property type="entry name" value="DHDPS"/>
    <property type="match status" value="1"/>
</dbReference>
<keyword evidence="6" id="KW-1185">Reference proteome</keyword>
<dbReference type="AlphaFoldDB" id="A0A329QZ92"/>
<comment type="caution">
    <text evidence="5">The sequence shown here is derived from an EMBL/GenBank/DDBJ whole genome shotgun (WGS) entry which is preliminary data.</text>
</comment>
<dbReference type="InterPro" id="IPR002220">
    <property type="entry name" value="DapA-like"/>
</dbReference>
<reference evidence="5 6" key="1">
    <citation type="submission" date="2018-06" db="EMBL/GenBank/DDBJ databases">
        <title>Phytoactinopolyspora halophila sp. nov., a novel halophilic actinomycete isolated from a saline soil in China.</title>
        <authorList>
            <person name="Tang S.-K."/>
        </authorList>
    </citation>
    <scope>NUCLEOTIDE SEQUENCE [LARGE SCALE GENOMIC DNA]</scope>
    <source>
        <strain evidence="5 6">YIM 96934</strain>
    </source>
</reference>
<feature type="region of interest" description="Disordered" evidence="4">
    <location>
        <begin position="1"/>
        <end position="25"/>
    </location>
</feature>
<name>A0A329QZ92_9ACTN</name>
<proteinExistence type="inferred from homology"/>
<protein>
    <submittedName>
        <fullName evidence="5">Dihydrodipicolinate synthase family protein</fullName>
    </submittedName>
</protein>
<dbReference type="SUPFAM" id="SSF51569">
    <property type="entry name" value="Aldolase"/>
    <property type="match status" value="1"/>
</dbReference>
<organism evidence="5 6">
    <name type="scientific">Phytoactinopolyspora halophila</name>
    <dbReference type="NCBI Taxonomy" id="1981511"/>
    <lineage>
        <taxon>Bacteria</taxon>
        <taxon>Bacillati</taxon>
        <taxon>Actinomycetota</taxon>
        <taxon>Actinomycetes</taxon>
        <taxon>Jiangellales</taxon>
        <taxon>Jiangellaceae</taxon>
        <taxon>Phytoactinopolyspora</taxon>
    </lineage>
</organism>
<feature type="compositionally biased region" description="Polar residues" evidence="4">
    <location>
        <begin position="1"/>
        <end position="10"/>
    </location>
</feature>
<dbReference type="PANTHER" id="PTHR12128:SF66">
    <property type="entry name" value="4-HYDROXY-2-OXOGLUTARATE ALDOLASE, MITOCHONDRIAL"/>
    <property type="match status" value="1"/>
</dbReference>
<dbReference type="Pfam" id="PF00701">
    <property type="entry name" value="DHDPS"/>
    <property type="match status" value="1"/>
</dbReference>
<evidence type="ECO:0000313" key="5">
    <source>
        <dbReference type="EMBL" id="RAW17601.1"/>
    </source>
</evidence>
<evidence type="ECO:0000256" key="2">
    <source>
        <dbReference type="ARBA" id="ARBA00023239"/>
    </source>
</evidence>
<dbReference type="PIRSF" id="PIRSF001365">
    <property type="entry name" value="DHDPS"/>
    <property type="match status" value="1"/>
</dbReference>
<evidence type="ECO:0000256" key="3">
    <source>
        <dbReference type="PIRNR" id="PIRNR001365"/>
    </source>
</evidence>
<comment type="similarity">
    <text evidence="1 3">Belongs to the DapA family.</text>
</comment>
<evidence type="ECO:0000256" key="1">
    <source>
        <dbReference type="ARBA" id="ARBA00007592"/>
    </source>
</evidence>
<dbReference type="GO" id="GO:0008840">
    <property type="term" value="F:4-hydroxy-tetrahydrodipicolinate synthase activity"/>
    <property type="evidence" value="ECO:0007669"/>
    <property type="project" value="TreeGrafter"/>
</dbReference>
<dbReference type="EMBL" id="QMIG01000003">
    <property type="protein sequence ID" value="RAW17601.1"/>
    <property type="molecule type" value="Genomic_DNA"/>
</dbReference>
<dbReference type="RefSeq" id="WP_112257419.1">
    <property type="nucleotide sequence ID" value="NZ_QMIG01000003.1"/>
</dbReference>
<keyword evidence="2 3" id="KW-0456">Lyase</keyword>
<dbReference type="CDD" id="cd00408">
    <property type="entry name" value="DHDPS-like"/>
    <property type="match status" value="1"/>
</dbReference>
<gene>
    <name evidence="5" type="ORF">DPM12_06325</name>
</gene>
<accession>A0A329QZ92</accession>
<dbReference type="OrthoDB" id="9778880at2"/>
<dbReference type="PANTHER" id="PTHR12128">
    <property type="entry name" value="DIHYDRODIPICOLINATE SYNTHASE"/>
    <property type="match status" value="1"/>
</dbReference>
<sequence length="315" mass="33341">MSAQPATSPDRSAPPRGISPVLLTPFTDDGGIDESGFVRVADHVLSLGVGSVMFPGFASEMLALSEHERDTLTHLLVDRAARYPGATVIASVPDHATWHATRRTASLVEAGVGALNLLPPHQLGPPGDAVMAHIEAVLAAASPVPVILQYAPVQTGTVLDVGTVSALAARHPNLVAVKVESQPPGRTVAALLGASPPLPSLVGYGGVQMLDALTRGAVGVQPGCSFTELYLAVWAHREAGDHAAARELHTRMLPYLSYWMQDVGLIVAAEKLIAHRRGLIRSEHCRAPARQLDDVERDMVELFCTEFADTLPEVP</sequence>
<evidence type="ECO:0000256" key="4">
    <source>
        <dbReference type="SAM" id="MobiDB-lite"/>
    </source>
</evidence>
<evidence type="ECO:0000313" key="6">
    <source>
        <dbReference type="Proteomes" id="UP000250462"/>
    </source>
</evidence>
<dbReference type="Proteomes" id="UP000250462">
    <property type="component" value="Unassembled WGS sequence"/>
</dbReference>
<dbReference type="InterPro" id="IPR013785">
    <property type="entry name" value="Aldolase_TIM"/>
</dbReference>
<dbReference type="Gene3D" id="3.20.20.70">
    <property type="entry name" value="Aldolase class I"/>
    <property type="match status" value="1"/>
</dbReference>